<comment type="caution">
    <text evidence="2">The sequence shown here is derived from an EMBL/GenBank/DDBJ whole genome shotgun (WGS) entry which is preliminary data.</text>
</comment>
<feature type="transmembrane region" description="Helical" evidence="1">
    <location>
        <begin position="112"/>
        <end position="135"/>
    </location>
</feature>
<keyword evidence="1" id="KW-0812">Transmembrane</keyword>
<name>A0A3D0KI90_9GAMM</name>
<gene>
    <name evidence="2" type="ORF">DEO68_13670</name>
</gene>
<sequence length="148" mass="15479">MNTTDCNAIVRSGTVIAHSRAGLVVDVSSSVACQQCAEGRGCGAGLLARRQPRTVIDPGGLPSQYSSLYPIGSSVSFTVTKSDVNILALLVYALPLLFAIIISGTASGMGASNGVCAMLFFSTLIGAVVILKYLLRGRVERFRPRLVS</sequence>
<dbReference type="Pfam" id="PF04246">
    <property type="entry name" value="RseC_MucC"/>
    <property type="match status" value="1"/>
</dbReference>
<proteinExistence type="predicted"/>
<protein>
    <submittedName>
        <fullName evidence="2">Fis family transcriptional regulator</fullName>
    </submittedName>
</protein>
<keyword evidence="1" id="KW-0472">Membrane</keyword>
<organism evidence="2">
    <name type="scientific">Halomonas campaniensis</name>
    <dbReference type="NCBI Taxonomy" id="213554"/>
    <lineage>
        <taxon>Bacteria</taxon>
        <taxon>Pseudomonadati</taxon>
        <taxon>Pseudomonadota</taxon>
        <taxon>Gammaproteobacteria</taxon>
        <taxon>Oceanospirillales</taxon>
        <taxon>Halomonadaceae</taxon>
        <taxon>Halomonas</taxon>
    </lineage>
</organism>
<keyword evidence="1" id="KW-1133">Transmembrane helix</keyword>
<evidence type="ECO:0000256" key="1">
    <source>
        <dbReference type="SAM" id="Phobius"/>
    </source>
</evidence>
<accession>A0A3D0KI90</accession>
<feature type="transmembrane region" description="Helical" evidence="1">
    <location>
        <begin position="86"/>
        <end position="106"/>
    </location>
</feature>
<dbReference type="AlphaFoldDB" id="A0A3D0KI90"/>
<evidence type="ECO:0000313" key="2">
    <source>
        <dbReference type="EMBL" id="HCA03186.1"/>
    </source>
</evidence>
<reference evidence="2" key="1">
    <citation type="journal article" date="2018" name="Nat. Biotechnol.">
        <title>A standardized bacterial taxonomy based on genome phylogeny substantially revises the tree of life.</title>
        <authorList>
            <person name="Parks D.H."/>
            <person name="Chuvochina M."/>
            <person name="Waite D.W."/>
            <person name="Rinke C."/>
            <person name="Skarshewski A."/>
            <person name="Chaumeil P.A."/>
            <person name="Hugenholtz P."/>
        </authorList>
    </citation>
    <scope>NUCLEOTIDE SEQUENCE [LARGE SCALE GENOMIC DNA]</scope>
    <source>
        <strain evidence="2">UBA11284</strain>
    </source>
</reference>
<dbReference type="EMBL" id="DOTR01000079">
    <property type="protein sequence ID" value="HCA03186.1"/>
    <property type="molecule type" value="Genomic_DNA"/>
</dbReference>